<dbReference type="AlphaFoldDB" id="A0A915E973"/>
<proteinExistence type="predicted"/>
<evidence type="ECO:0000313" key="2">
    <source>
        <dbReference type="WBParaSite" id="jg3693"/>
    </source>
</evidence>
<accession>A0A915E973</accession>
<dbReference type="SUPFAM" id="SSF53098">
    <property type="entry name" value="Ribonuclease H-like"/>
    <property type="match status" value="1"/>
</dbReference>
<dbReference type="InterPro" id="IPR012337">
    <property type="entry name" value="RNaseH-like_sf"/>
</dbReference>
<protein>
    <submittedName>
        <fullName evidence="2">Transposase</fullName>
    </submittedName>
</protein>
<dbReference type="WBParaSite" id="jg3693">
    <property type="protein sequence ID" value="jg3693"/>
    <property type="gene ID" value="jg3693"/>
</dbReference>
<name>A0A915E973_9BILA</name>
<evidence type="ECO:0000313" key="1">
    <source>
        <dbReference type="Proteomes" id="UP000887574"/>
    </source>
</evidence>
<organism evidence="1 2">
    <name type="scientific">Ditylenchus dipsaci</name>
    <dbReference type="NCBI Taxonomy" id="166011"/>
    <lineage>
        <taxon>Eukaryota</taxon>
        <taxon>Metazoa</taxon>
        <taxon>Ecdysozoa</taxon>
        <taxon>Nematoda</taxon>
        <taxon>Chromadorea</taxon>
        <taxon>Rhabditida</taxon>
        <taxon>Tylenchina</taxon>
        <taxon>Tylenchomorpha</taxon>
        <taxon>Sphaerularioidea</taxon>
        <taxon>Anguinidae</taxon>
        <taxon>Anguininae</taxon>
        <taxon>Ditylenchus</taxon>
    </lineage>
</organism>
<reference evidence="2" key="1">
    <citation type="submission" date="2022-11" db="UniProtKB">
        <authorList>
            <consortium name="WormBaseParasite"/>
        </authorList>
    </citation>
    <scope>IDENTIFICATION</scope>
</reference>
<dbReference type="Proteomes" id="UP000887574">
    <property type="component" value="Unplaced"/>
</dbReference>
<keyword evidence="1" id="KW-1185">Reference proteome</keyword>
<sequence length="185" mass="21081">MSQFSEKVNKDGVEMLSCSQCNQVLKSSNFSCRNAQDDETILSASLRRRDYASYQSEFATKSISGIAPPEFSHTAEYIRAETEELLQVYGLDLSKVFKVVTDNGSNMKNAFMDETQLVPNADEFNDDDWDEDEDEDFDPFVDESILRDAFPRRLSCFAHTLQLVLMKIFKLETLVLKLLSIMSLA</sequence>